<evidence type="ECO:0000313" key="1">
    <source>
        <dbReference type="EMBL" id="POW09357.1"/>
    </source>
</evidence>
<dbReference type="VEuPathDB" id="FungiDB:PSHT_06309"/>
<reference evidence="1" key="1">
    <citation type="submission" date="2017-12" db="EMBL/GenBank/DDBJ databases">
        <title>Gene loss provides genomic basis for host adaptation in cereal stripe rust fungi.</title>
        <authorList>
            <person name="Xia C."/>
        </authorList>
    </citation>
    <scope>NUCLEOTIDE SEQUENCE [LARGE SCALE GENOMIC DNA]</scope>
    <source>
        <strain evidence="1">93-210</strain>
    </source>
</reference>
<dbReference type="AlphaFoldDB" id="A0A2S4VIL4"/>
<sequence length="89" mass="9712">MQLYRIALARQNVAQLLDDLTNTNLTELLSAGSQTESPSCAVCVEEYVASDVIVTRGVCSALVYECHCRCLFYTPTSCSHTSSSEKLSD</sequence>
<gene>
    <name evidence="1" type="ORF">PSTT_06919</name>
</gene>
<name>A0A2S4VIL4_9BASI</name>
<dbReference type="Proteomes" id="UP000239156">
    <property type="component" value="Unassembled WGS sequence"/>
</dbReference>
<comment type="caution">
    <text evidence="1">The sequence shown here is derived from an EMBL/GenBank/DDBJ whole genome shotgun (WGS) entry which is preliminary data.</text>
</comment>
<dbReference type="VEuPathDB" id="FungiDB:PSTT_06919"/>
<organism evidence="1 2">
    <name type="scientific">Puccinia striiformis</name>
    <dbReference type="NCBI Taxonomy" id="27350"/>
    <lineage>
        <taxon>Eukaryota</taxon>
        <taxon>Fungi</taxon>
        <taxon>Dikarya</taxon>
        <taxon>Basidiomycota</taxon>
        <taxon>Pucciniomycotina</taxon>
        <taxon>Pucciniomycetes</taxon>
        <taxon>Pucciniales</taxon>
        <taxon>Pucciniaceae</taxon>
        <taxon>Puccinia</taxon>
    </lineage>
</organism>
<evidence type="ECO:0000313" key="2">
    <source>
        <dbReference type="Proteomes" id="UP000239156"/>
    </source>
</evidence>
<keyword evidence="2" id="KW-1185">Reference proteome</keyword>
<proteinExistence type="predicted"/>
<dbReference type="EMBL" id="PKSL01000056">
    <property type="protein sequence ID" value="POW09357.1"/>
    <property type="molecule type" value="Genomic_DNA"/>
</dbReference>
<accession>A0A2S4VIL4</accession>
<protein>
    <submittedName>
        <fullName evidence="1">Uncharacterized protein</fullName>
    </submittedName>
</protein>